<name>A0A498IGN9_MALDO</name>
<keyword evidence="2" id="KW-1185">Reference proteome</keyword>
<accession>A0A498IGN9</accession>
<evidence type="ECO:0000313" key="1">
    <source>
        <dbReference type="EMBL" id="RXH81292.1"/>
    </source>
</evidence>
<sequence length="89" mass="10228">MAVMLDDLLEKKVIVLPECKRPKEMNRVNDPKYCKYHRIVSHPVGKCFVLKELIMKLAQQEQIELDLEDTAATHTTTIAFGSFDVTTHL</sequence>
<comment type="caution">
    <text evidence="1">The sequence shown here is derived from an EMBL/GenBank/DDBJ whole genome shotgun (WGS) entry which is preliminary data.</text>
</comment>
<dbReference type="AlphaFoldDB" id="A0A498IGN9"/>
<dbReference type="PANTHER" id="PTHR33437">
    <property type="entry name" value="OS06G0361200 PROTEIN"/>
    <property type="match status" value="1"/>
</dbReference>
<protein>
    <recommendedName>
        <fullName evidence="3">Retrotransposon gag protein</fullName>
    </recommendedName>
</protein>
<organism evidence="1 2">
    <name type="scientific">Malus domestica</name>
    <name type="common">Apple</name>
    <name type="synonym">Pyrus malus</name>
    <dbReference type="NCBI Taxonomy" id="3750"/>
    <lineage>
        <taxon>Eukaryota</taxon>
        <taxon>Viridiplantae</taxon>
        <taxon>Streptophyta</taxon>
        <taxon>Embryophyta</taxon>
        <taxon>Tracheophyta</taxon>
        <taxon>Spermatophyta</taxon>
        <taxon>Magnoliopsida</taxon>
        <taxon>eudicotyledons</taxon>
        <taxon>Gunneridae</taxon>
        <taxon>Pentapetalae</taxon>
        <taxon>rosids</taxon>
        <taxon>fabids</taxon>
        <taxon>Rosales</taxon>
        <taxon>Rosaceae</taxon>
        <taxon>Amygdaloideae</taxon>
        <taxon>Maleae</taxon>
        <taxon>Malus</taxon>
    </lineage>
</organism>
<evidence type="ECO:0000313" key="2">
    <source>
        <dbReference type="Proteomes" id="UP000290289"/>
    </source>
</evidence>
<evidence type="ECO:0008006" key="3">
    <source>
        <dbReference type="Google" id="ProtNLM"/>
    </source>
</evidence>
<dbReference type="EMBL" id="RDQH01000338">
    <property type="protein sequence ID" value="RXH81292.1"/>
    <property type="molecule type" value="Genomic_DNA"/>
</dbReference>
<dbReference type="PANTHER" id="PTHR33437:SF2">
    <property type="entry name" value="OS06G0361200 PROTEIN"/>
    <property type="match status" value="1"/>
</dbReference>
<proteinExistence type="predicted"/>
<gene>
    <name evidence="1" type="ORF">DVH24_005206</name>
</gene>
<reference evidence="1 2" key="1">
    <citation type="submission" date="2018-10" db="EMBL/GenBank/DDBJ databases">
        <title>A high-quality apple genome assembly.</title>
        <authorList>
            <person name="Hu J."/>
        </authorList>
    </citation>
    <scope>NUCLEOTIDE SEQUENCE [LARGE SCALE GENOMIC DNA]</scope>
    <source>
        <strain evidence="2">cv. HFTH1</strain>
        <tissue evidence="1">Young leaf</tissue>
    </source>
</reference>
<dbReference type="Proteomes" id="UP000290289">
    <property type="component" value="Chromosome 12"/>
</dbReference>